<reference evidence="3" key="1">
    <citation type="journal article" date="2021" name="Mol. Ecol. Resour.">
        <title>Apolygus lucorum genome provides insights into omnivorousness and mesophyll feeding.</title>
        <authorList>
            <person name="Liu Y."/>
            <person name="Liu H."/>
            <person name="Wang H."/>
            <person name="Huang T."/>
            <person name="Liu B."/>
            <person name="Yang B."/>
            <person name="Yin L."/>
            <person name="Li B."/>
            <person name="Zhang Y."/>
            <person name="Zhang S."/>
            <person name="Jiang F."/>
            <person name="Zhang X."/>
            <person name="Ren Y."/>
            <person name="Wang B."/>
            <person name="Wang S."/>
            <person name="Lu Y."/>
            <person name="Wu K."/>
            <person name="Fan W."/>
            <person name="Wang G."/>
        </authorList>
    </citation>
    <scope>NUCLEOTIDE SEQUENCE</scope>
    <source>
        <strain evidence="3">12Hb</strain>
    </source>
</reference>
<accession>A0A8S9WNF3</accession>
<comment type="caution">
    <text evidence="3">The sequence shown here is derived from an EMBL/GenBank/DDBJ whole genome shotgun (WGS) entry which is preliminary data.</text>
</comment>
<feature type="compositionally biased region" description="Polar residues" evidence="1">
    <location>
        <begin position="77"/>
        <end position="89"/>
    </location>
</feature>
<organism evidence="3 4">
    <name type="scientific">Apolygus lucorum</name>
    <name type="common">Small green plant bug</name>
    <name type="synonym">Lygocoris lucorum</name>
    <dbReference type="NCBI Taxonomy" id="248454"/>
    <lineage>
        <taxon>Eukaryota</taxon>
        <taxon>Metazoa</taxon>
        <taxon>Ecdysozoa</taxon>
        <taxon>Arthropoda</taxon>
        <taxon>Hexapoda</taxon>
        <taxon>Insecta</taxon>
        <taxon>Pterygota</taxon>
        <taxon>Neoptera</taxon>
        <taxon>Paraneoptera</taxon>
        <taxon>Hemiptera</taxon>
        <taxon>Heteroptera</taxon>
        <taxon>Panheteroptera</taxon>
        <taxon>Cimicomorpha</taxon>
        <taxon>Miridae</taxon>
        <taxon>Mirini</taxon>
        <taxon>Apolygus</taxon>
    </lineage>
</organism>
<evidence type="ECO:0000313" key="4">
    <source>
        <dbReference type="Proteomes" id="UP000466442"/>
    </source>
</evidence>
<sequence length="89" mass="9776">MVNNNDYQGSESSIDAANLAGNRPSPSAMVRALIVFGAVMASFVGFGSTAIRHQLRDRKIFRMRYNSFDDPPGPRGNNVTQQLVTTSER</sequence>
<dbReference type="EMBL" id="WIXP02000016">
    <property type="protein sequence ID" value="KAF6198217.1"/>
    <property type="molecule type" value="Genomic_DNA"/>
</dbReference>
<keyword evidence="2" id="KW-0472">Membrane</keyword>
<dbReference type="AlphaFoldDB" id="A0A8S9WNF3"/>
<feature type="transmembrane region" description="Helical" evidence="2">
    <location>
        <begin position="28"/>
        <end position="51"/>
    </location>
</feature>
<protein>
    <submittedName>
        <fullName evidence="3">Uncharacterized protein</fullName>
    </submittedName>
</protein>
<evidence type="ECO:0000256" key="2">
    <source>
        <dbReference type="SAM" id="Phobius"/>
    </source>
</evidence>
<evidence type="ECO:0000256" key="1">
    <source>
        <dbReference type="SAM" id="MobiDB-lite"/>
    </source>
</evidence>
<keyword evidence="2" id="KW-1133">Transmembrane helix</keyword>
<keyword evidence="4" id="KW-1185">Reference proteome</keyword>
<keyword evidence="2" id="KW-0812">Transmembrane</keyword>
<feature type="region of interest" description="Disordered" evidence="1">
    <location>
        <begin position="1"/>
        <end position="21"/>
    </location>
</feature>
<dbReference type="Proteomes" id="UP000466442">
    <property type="component" value="Linkage Group LG16"/>
</dbReference>
<proteinExistence type="predicted"/>
<feature type="region of interest" description="Disordered" evidence="1">
    <location>
        <begin position="66"/>
        <end position="89"/>
    </location>
</feature>
<name>A0A8S9WNF3_APOLU</name>
<feature type="compositionally biased region" description="Polar residues" evidence="1">
    <location>
        <begin position="1"/>
        <end position="15"/>
    </location>
</feature>
<gene>
    <name evidence="3" type="ORF">GE061_007964</name>
</gene>
<evidence type="ECO:0000313" key="3">
    <source>
        <dbReference type="EMBL" id="KAF6198217.1"/>
    </source>
</evidence>